<proteinExistence type="predicted"/>
<evidence type="ECO:0000313" key="1">
    <source>
        <dbReference type="EMBL" id="AQQ60481.1"/>
    </source>
</evidence>
<accession>A0A1Q2LJA6</accession>
<dbReference type="AlphaFoldDB" id="A0A1Q2LJA6"/>
<dbReference type="InterPro" id="IPR029063">
    <property type="entry name" value="SAM-dependent_MTases_sf"/>
</dbReference>
<name>A0A1Q2LJA6_9HELI</name>
<organism evidence="1 2">
    <name type="scientific">Helicobacter bilis</name>
    <dbReference type="NCBI Taxonomy" id="37372"/>
    <lineage>
        <taxon>Bacteria</taxon>
        <taxon>Pseudomonadati</taxon>
        <taxon>Campylobacterota</taxon>
        <taxon>Epsilonproteobacteria</taxon>
        <taxon>Campylobacterales</taxon>
        <taxon>Helicobacteraceae</taxon>
        <taxon>Helicobacter</taxon>
    </lineage>
</organism>
<dbReference type="SUPFAM" id="SSF53335">
    <property type="entry name" value="S-adenosyl-L-methionine-dependent methyltransferases"/>
    <property type="match status" value="1"/>
</dbReference>
<dbReference type="RefSeq" id="WP_077389708.1">
    <property type="nucleotide sequence ID" value="NZ_CP019645.1"/>
</dbReference>
<reference evidence="1 2" key="1">
    <citation type="submission" date="2017-02" db="EMBL/GenBank/DDBJ databases">
        <title>Whole genome sequencing of Helicobacter bilis strain AAQJH.</title>
        <authorList>
            <person name="Conlan S."/>
            <person name="Thomas P.J."/>
            <person name="Mullikin J."/>
            <person name="Palmore T.N."/>
            <person name="Frank K.M."/>
            <person name="Segre J.A."/>
        </authorList>
    </citation>
    <scope>NUCLEOTIDE SEQUENCE [LARGE SCALE GENOMIC DNA]</scope>
    <source>
        <strain evidence="1 2">AAQJH</strain>
    </source>
</reference>
<dbReference type="Proteomes" id="UP000188298">
    <property type="component" value="Chromosome"/>
</dbReference>
<dbReference type="KEGG" id="hbl:XJ32_10740"/>
<sequence length="237" mass="28122">MCYQLERFLKAQQSYKDNTPIQAYMRECLLTMLLDTQRKDFPHIFEFGCGQCELTYMLTQKLDYKQYICNDINEYKDIKLPQNTQNLCFDMRNIALTEIYSQKFNLITSNACLQWLPFAETIQNLKHMLLSQGFLLIGTFGIDNFREIKEITGIGLPYIESCVMKKHLESDFELLSWHEERISLSFESPLEVFRHIKKGGVNALQTRFIKKSWLTQYTDFYNNTLTYHIICFLAKRC</sequence>
<dbReference type="Gene3D" id="3.40.50.150">
    <property type="entry name" value="Vaccinia Virus protein VP39"/>
    <property type="match status" value="1"/>
</dbReference>
<dbReference type="EMBL" id="CP019645">
    <property type="protein sequence ID" value="AQQ60481.1"/>
    <property type="molecule type" value="Genomic_DNA"/>
</dbReference>
<evidence type="ECO:0000313" key="2">
    <source>
        <dbReference type="Proteomes" id="UP000188298"/>
    </source>
</evidence>
<gene>
    <name evidence="1" type="ORF">XJ32_10740</name>
</gene>
<protein>
    <submittedName>
        <fullName evidence="1">Biotin biosynthesis protein BioC</fullName>
    </submittedName>
</protein>